<keyword evidence="3" id="KW-1185">Reference proteome</keyword>
<evidence type="ECO:0000313" key="2">
    <source>
        <dbReference type="EMBL" id="MFC3121472.1"/>
    </source>
</evidence>
<feature type="signal peptide" evidence="1">
    <location>
        <begin position="1"/>
        <end position="26"/>
    </location>
</feature>
<dbReference type="Proteomes" id="UP001595478">
    <property type="component" value="Unassembled WGS sequence"/>
</dbReference>
<keyword evidence="1" id="KW-0732">Signal</keyword>
<gene>
    <name evidence="2" type="ORF">ACFOHL_07545</name>
</gene>
<organism evidence="2 3">
    <name type="scientific">Agaribacter flavus</name>
    <dbReference type="NCBI Taxonomy" id="1902781"/>
    <lineage>
        <taxon>Bacteria</taxon>
        <taxon>Pseudomonadati</taxon>
        <taxon>Pseudomonadota</taxon>
        <taxon>Gammaproteobacteria</taxon>
        <taxon>Alteromonadales</taxon>
        <taxon>Alteromonadaceae</taxon>
        <taxon>Agaribacter</taxon>
    </lineage>
</organism>
<evidence type="ECO:0000256" key="1">
    <source>
        <dbReference type="SAM" id="SignalP"/>
    </source>
</evidence>
<comment type="caution">
    <text evidence="2">The sequence shown here is derived from an EMBL/GenBank/DDBJ whole genome shotgun (WGS) entry which is preliminary data.</text>
</comment>
<feature type="chain" id="PRO_5045769759" evidence="1">
    <location>
        <begin position="27"/>
        <end position="217"/>
    </location>
</feature>
<evidence type="ECO:0000313" key="3">
    <source>
        <dbReference type="Proteomes" id="UP001595478"/>
    </source>
</evidence>
<accession>A0ABV7FME4</accession>
<dbReference type="EMBL" id="JBHRSW010000011">
    <property type="protein sequence ID" value="MFC3121472.1"/>
    <property type="molecule type" value="Genomic_DNA"/>
</dbReference>
<protein>
    <submittedName>
        <fullName evidence="2">Uncharacterized protein</fullName>
    </submittedName>
</protein>
<dbReference type="RefSeq" id="WP_376919608.1">
    <property type="nucleotide sequence ID" value="NZ_JBHRSW010000011.1"/>
</dbReference>
<proteinExistence type="predicted"/>
<name>A0ABV7FME4_9ALTE</name>
<reference evidence="3" key="1">
    <citation type="journal article" date="2019" name="Int. J. Syst. Evol. Microbiol.">
        <title>The Global Catalogue of Microorganisms (GCM) 10K type strain sequencing project: providing services to taxonomists for standard genome sequencing and annotation.</title>
        <authorList>
            <consortium name="The Broad Institute Genomics Platform"/>
            <consortium name="The Broad Institute Genome Sequencing Center for Infectious Disease"/>
            <person name="Wu L."/>
            <person name="Ma J."/>
        </authorList>
    </citation>
    <scope>NUCLEOTIDE SEQUENCE [LARGE SCALE GENOMIC DNA]</scope>
    <source>
        <strain evidence="3">KCTC 52473</strain>
    </source>
</reference>
<sequence>MLTRLSFNKLYTLAVLVPLMMFAAHAQALIQRGADSLESIGTPHFDSLRVAENASIPKSRKIYIAEVSANFGNDWLREFKGKTTEQYKKRVLADYSKALKKHLVNRLSDAGWQVLDKYESGALIVDAQLKDLYINGPEKLIREHILVRNIGQSSILISVAGADNNVIFEIEDRRNAGGLDNYFIETDNAINYGWFSQLMDTWAGKFVVYLDASTSGV</sequence>